<protein>
    <submittedName>
        <fullName evidence="1">Uncharacterized protein</fullName>
    </submittedName>
</protein>
<sequence length="99" mass="11344">MPGYITFIYFTFKPHERNATPSTLTVGKVHKEHFSKYRSQTDPELFLKPCDFGRARVLNLDQLKSHLTTYGAHYPAIQQAQKNPGKFGGPQYCLILSRV</sequence>
<name>A0A8D8ZIV9_9HEMI</name>
<organism evidence="1">
    <name type="scientific">Cacopsylla melanoneura</name>
    <dbReference type="NCBI Taxonomy" id="428564"/>
    <lineage>
        <taxon>Eukaryota</taxon>
        <taxon>Metazoa</taxon>
        <taxon>Ecdysozoa</taxon>
        <taxon>Arthropoda</taxon>
        <taxon>Hexapoda</taxon>
        <taxon>Insecta</taxon>
        <taxon>Pterygota</taxon>
        <taxon>Neoptera</taxon>
        <taxon>Paraneoptera</taxon>
        <taxon>Hemiptera</taxon>
        <taxon>Sternorrhyncha</taxon>
        <taxon>Psylloidea</taxon>
        <taxon>Psyllidae</taxon>
        <taxon>Psyllinae</taxon>
        <taxon>Cacopsylla</taxon>
    </lineage>
</organism>
<dbReference type="EMBL" id="HBUF01513668">
    <property type="protein sequence ID" value="CAG6747301.1"/>
    <property type="molecule type" value="Transcribed_RNA"/>
</dbReference>
<accession>A0A8D8ZIV9</accession>
<evidence type="ECO:0000313" key="1">
    <source>
        <dbReference type="EMBL" id="CAG6747301.1"/>
    </source>
</evidence>
<reference evidence="1" key="1">
    <citation type="submission" date="2021-05" db="EMBL/GenBank/DDBJ databases">
        <authorList>
            <person name="Alioto T."/>
            <person name="Alioto T."/>
            <person name="Gomez Garrido J."/>
        </authorList>
    </citation>
    <scope>NUCLEOTIDE SEQUENCE</scope>
</reference>
<proteinExistence type="predicted"/>
<dbReference type="AlphaFoldDB" id="A0A8D8ZIV9"/>